<dbReference type="PANTHER" id="PTHR14119">
    <property type="entry name" value="HYDROLASE"/>
    <property type="match status" value="1"/>
</dbReference>
<dbReference type="InterPro" id="IPR000868">
    <property type="entry name" value="Isochorismatase-like_dom"/>
</dbReference>
<organism evidence="2 3">
    <name type="scientific">Halorhodospira halochloris</name>
    <name type="common">Ectothiorhodospira halochloris</name>
    <dbReference type="NCBI Taxonomy" id="1052"/>
    <lineage>
        <taxon>Bacteria</taxon>
        <taxon>Pseudomonadati</taxon>
        <taxon>Pseudomonadota</taxon>
        <taxon>Gammaproteobacteria</taxon>
        <taxon>Chromatiales</taxon>
        <taxon>Ectothiorhodospiraceae</taxon>
        <taxon>Halorhodospira</taxon>
    </lineage>
</organism>
<protein>
    <submittedName>
        <fullName evidence="2">Isochorismatase</fullName>
    </submittedName>
</protein>
<evidence type="ECO:0000259" key="1">
    <source>
        <dbReference type="Pfam" id="PF00857"/>
    </source>
</evidence>
<accession>A0A0X8X7F6</accession>
<dbReference type="EMBL" id="AP017372">
    <property type="protein sequence ID" value="BAU56373.1"/>
    <property type="molecule type" value="Genomic_DNA"/>
</dbReference>
<name>A0A0X8X7F6_HALHR</name>
<dbReference type="InterPro" id="IPR050993">
    <property type="entry name" value="Isochorismatase_domain"/>
</dbReference>
<keyword evidence="3" id="KW-1185">Reference proteome</keyword>
<dbReference type="InterPro" id="IPR036380">
    <property type="entry name" value="Isochorismatase-like_sf"/>
</dbReference>
<dbReference type="Proteomes" id="UP000218890">
    <property type="component" value="Chromosome"/>
</dbReference>
<dbReference type="Gene3D" id="3.40.50.850">
    <property type="entry name" value="Isochorismatase-like"/>
    <property type="match status" value="1"/>
</dbReference>
<proteinExistence type="predicted"/>
<sequence>MNNGIIDPRRSALLIVDLQQQLLPKIYQGQQVIAAAEWLAAVASQLEVPIFTTEQSPESIGKTVAEIAPWVDETRLYNKNCFGWMSEPEPLHAGLPKQVVVVGTEAHVCVLQSALGLKASGRQVFVVADAVGSRRPSDRELALQRMRDAGIVVVSNEMVAFEWLQRAGTDSFRALLPRLRQGWEVNDG</sequence>
<dbReference type="SUPFAM" id="SSF52499">
    <property type="entry name" value="Isochorismatase-like hydrolases"/>
    <property type="match status" value="1"/>
</dbReference>
<evidence type="ECO:0000313" key="3">
    <source>
        <dbReference type="Proteomes" id="UP000218890"/>
    </source>
</evidence>
<dbReference type="Pfam" id="PF00857">
    <property type="entry name" value="Isochorismatase"/>
    <property type="match status" value="1"/>
</dbReference>
<dbReference type="PANTHER" id="PTHR14119:SF3">
    <property type="entry name" value="ISOCHORISMATASE DOMAIN-CONTAINING PROTEIN 2"/>
    <property type="match status" value="1"/>
</dbReference>
<feature type="domain" description="Isochorismatase-like" evidence="1">
    <location>
        <begin position="11"/>
        <end position="157"/>
    </location>
</feature>
<reference evidence="2" key="1">
    <citation type="submission" date="2016-02" db="EMBL/GenBank/DDBJ databases">
        <title>Halorhodospira halochloris DSM-1059 complete genome, version 2.</title>
        <authorList>
            <person name="Tsukatani Y."/>
        </authorList>
    </citation>
    <scope>NUCLEOTIDE SEQUENCE</scope>
    <source>
        <strain evidence="2">DSM 1059</strain>
    </source>
</reference>
<gene>
    <name evidence="2" type="ORF">HH1059_23030</name>
</gene>
<dbReference type="KEGG" id="hhk:HH1059_23030"/>
<dbReference type="OrthoDB" id="9796958at2"/>
<evidence type="ECO:0000313" key="2">
    <source>
        <dbReference type="EMBL" id="BAU56373.1"/>
    </source>
</evidence>
<dbReference type="RefSeq" id="WP_096406136.1">
    <property type="nucleotide sequence ID" value="NZ_AP017372.2"/>
</dbReference>
<dbReference type="AlphaFoldDB" id="A0A0X8X7F6"/>